<evidence type="ECO:0000256" key="3">
    <source>
        <dbReference type="ARBA" id="ARBA00022723"/>
    </source>
</evidence>
<evidence type="ECO:0000313" key="10">
    <source>
        <dbReference type="Proteomes" id="UP000245765"/>
    </source>
</evidence>
<feature type="binding site" evidence="7">
    <location>
        <position position="101"/>
    </location>
    <ligand>
        <name>Zn(2+)</name>
        <dbReference type="ChEBI" id="CHEBI:29105"/>
    </ligand>
</feature>
<organism evidence="9 10">
    <name type="scientific">Falsiroseomonas bella</name>
    <dbReference type="NCBI Taxonomy" id="2184016"/>
    <lineage>
        <taxon>Bacteria</taxon>
        <taxon>Pseudomonadati</taxon>
        <taxon>Pseudomonadota</taxon>
        <taxon>Alphaproteobacteria</taxon>
        <taxon>Acetobacterales</taxon>
        <taxon>Roseomonadaceae</taxon>
        <taxon>Falsiroseomonas</taxon>
    </lineage>
</organism>
<dbReference type="SUPFAM" id="SSF53056">
    <property type="entry name" value="beta-carbonic anhydrase, cab"/>
    <property type="match status" value="1"/>
</dbReference>
<evidence type="ECO:0000313" key="9">
    <source>
        <dbReference type="EMBL" id="PWS38487.1"/>
    </source>
</evidence>
<dbReference type="InterPro" id="IPR036874">
    <property type="entry name" value="Carbonic_anhydrase_sf"/>
</dbReference>
<dbReference type="PROSITE" id="PS00705">
    <property type="entry name" value="PROK_CO2_ANHYDRASE_2"/>
    <property type="match status" value="1"/>
</dbReference>
<dbReference type="EMBL" id="QGNA01000001">
    <property type="protein sequence ID" value="PWS38487.1"/>
    <property type="molecule type" value="Genomic_DNA"/>
</dbReference>
<dbReference type="PROSITE" id="PS00704">
    <property type="entry name" value="PROK_CO2_ANHYDRASE_1"/>
    <property type="match status" value="1"/>
</dbReference>
<dbReference type="Gene3D" id="3.40.1050.10">
    <property type="entry name" value="Carbonic anhydrase"/>
    <property type="match status" value="1"/>
</dbReference>
<comment type="cofactor">
    <cofactor evidence="7">
        <name>Zn(2+)</name>
        <dbReference type="ChEBI" id="CHEBI:29105"/>
    </cofactor>
    <text evidence="7">Binds 1 zinc ion per subunit.</text>
</comment>
<dbReference type="Proteomes" id="UP000245765">
    <property type="component" value="Unassembled WGS sequence"/>
</dbReference>
<feature type="binding site" evidence="7">
    <location>
        <position position="40"/>
    </location>
    <ligand>
        <name>Zn(2+)</name>
        <dbReference type="ChEBI" id="CHEBI:29105"/>
    </ligand>
</feature>
<comment type="function">
    <text evidence="8">Reversible hydration of carbon dioxide.</text>
</comment>
<keyword evidence="10" id="KW-1185">Reference proteome</keyword>
<keyword evidence="4 7" id="KW-0862">Zinc</keyword>
<name>A0A317FK74_9PROT</name>
<dbReference type="GO" id="GO:0004089">
    <property type="term" value="F:carbonate dehydratase activity"/>
    <property type="evidence" value="ECO:0007669"/>
    <property type="project" value="UniProtKB-UniRule"/>
</dbReference>
<keyword evidence="5 8" id="KW-0456">Lyase</keyword>
<evidence type="ECO:0000256" key="1">
    <source>
        <dbReference type="ARBA" id="ARBA00006217"/>
    </source>
</evidence>
<evidence type="ECO:0000256" key="7">
    <source>
        <dbReference type="PIRSR" id="PIRSR601765-1"/>
    </source>
</evidence>
<gene>
    <name evidence="9" type="ORF">DFH01_04180</name>
</gene>
<evidence type="ECO:0000256" key="2">
    <source>
        <dbReference type="ARBA" id="ARBA00012925"/>
    </source>
</evidence>
<dbReference type="GO" id="GO:0015976">
    <property type="term" value="P:carbon utilization"/>
    <property type="evidence" value="ECO:0007669"/>
    <property type="project" value="InterPro"/>
</dbReference>
<feature type="binding site" evidence="7">
    <location>
        <position position="104"/>
    </location>
    <ligand>
        <name>Zn(2+)</name>
        <dbReference type="ChEBI" id="CHEBI:29105"/>
    </ligand>
</feature>
<dbReference type="InterPro" id="IPR015892">
    <property type="entry name" value="Carbonic_anhydrase_CS"/>
</dbReference>
<keyword evidence="3 7" id="KW-0479">Metal-binding</keyword>
<dbReference type="InterPro" id="IPR001765">
    <property type="entry name" value="Carbonic_anhydrase"/>
</dbReference>
<evidence type="ECO:0000256" key="5">
    <source>
        <dbReference type="ARBA" id="ARBA00023239"/>
    </source>
</evidence>
<sequence>MGPLLDGYRKFREETWPQQRARFEELAAQGQKPHTMVIACSDSRVDPQMIFSAGPGELFVVRNVANLVPPYMPDAAFHGTSAAVEFAVRVLGVGRIVVMGHALCGGIRALIEGTPDAAADFVAGWIGIAQGARAAALRCDDPVAAQEAAEQEAIRISLANLMTFPWVAEAVASGALRLRGAHFGVATGRLMVLDGATGGFTPA</sequence>
<protein>
    <recommendedName>
        <fullName evidence="2 8">Carbonic anhydrase</fullName>
        <ecNumber evidence="2 8">4.2.1.1</ecNumber>
    </recommendedName>
    <alternativeName>
        <fullName evidence="8">Carbonate dehydratase</fullName>
    </alternativeName>
</protein>
<evidence type="ECO:0000256" key="4">
    <source>
        <dbReference type="ARBA" id="ARBA00022833"/>
    </source>
</evidence>
<dbReference type="AlphaFoldDB" id="A0A317FK74"/>
<feature type="binding site" evidence="7">
    <location>
        <position position="42"/>
    </location>
    <ligand>
        <name>Zn(2+)</name>
        <dbReference type="ChEBI" id="CHEBI:29105"/>
    </ligand>
</feature>
<comment type="caution">
    <text evidence="9">The sequence shown here is derived from an EMBL/GenBank/DDBJ whole genome shotgun (WGS) entry which is preliminary data.</text>
</comment>
<dbReference type="CDD" id="cd00884">
    <property type="entry name" value="beta_CA_cladeB"/>
    <property type="match status" value="1"/>
</dbReference>
<dbReference type="Pfam" id="PF00484">
    <property type="entry name" value="Pro_CA"/>
    <property type="match status" value="1"/>
</dbReference>
<comment type="similarity">
    <text evidence="1 8">Belongs to the beta-class carbonic anhydrase family.</text>
</comment>
<reference evidence="10" key="1">
    <citation type="submission" date="2018-05" db="EMBL/GenBank/DDBJ databases">
        <authorList>
            <person name="Du Z."/>
            <person name="Wang X."/>
        </authorList>
    </citation>
    <scope>NUCLEOTIDE SEQUENCE [LARGE SCALE GENOMIC DNA]</scope>
    <source>
        <strain evidence="10">CQN31</strain>
    </source>
</reference>
<evidence type="ECO:0000256" key="8">
    <source>
        <dbReference type="RuleBase" id="RU003956"/>
    </source>
</evidence>
<dbReference type="OrthoDB" id="9797527at2"/>
<comment type="catalytic activity">
    <reaction evidence="6 8">
        <text>hydrogencarbonate + H(+) = CO2 + H2O</text>
        <dbReference type="Rhea" id="RHEA:10748"/>
        <dbReference type="ChEBI" id="CHEBI:15377"/>
        <dbReference type="ChEBI" id="CHEBI:15378"/>
        <dbReference type="ChEBI" id="CHEBI:16526"/>
        <dbReference type="ChEBI" id="CHEBI:17544"/>
        <dbReference type="EC" id="4.2.1.1"/>
    </reaction>
</comment>
<proteinExistence type="inferred from homology"/>
<dbReference type="PANTHER" id="PTHR11002:SF76">
    <property type="entry name" value="CARBONIC ANHYDRASE"/>
    <property type="match status" value="1"/>
</dbReference>
<accession>A0A317FK74</accession>
<dbReference type="GO" id="GO:0008270">
    <property type="term" value="F:zinc ion binding"/>
    <property type="evidence" value="ECO:0007669"/>
    <property type="project" value="UniProtKB-UniRule"/>
</dbReference>
<dbReference type="SMART" id="SM00947">
    <property type="entry name" value="Pro_CA"/>
    <property type="match status" value="1"/>
</dbReference>
<dbReference type="RefSeq" id="WP_109869108.1">
    <property type="nucleotide sequence ID" value="NZ_QGNA01000001.1"/>
</dbReference>
<dbReference type="EC" id="4.2.1.1" evidence="2 8"/>
<evidence type="ECO:0000256" key="6">
    <source>
        <dbReference type="ARBA" id="ARBA00048348"/>
    </source>
</evidence>
<dbReference type="InterPro" id="IPR045066">
    <property type="entry name" value="Beta_CA_cladeB"/>
</dbReference>
<dbReference type="PANTHER" id="PTHR11002">
    <property type="entry name" value="CARBONIC ANHYDRASE"/>
    <property type="match status" value="1"/>
</dbReference>